<feature type="compositionally biased region" description="Low complexity" evidence="6">
    <location>
        <begin position="2872"/>
        <end position="2884"/>
    </location>
</feature>
<keyword evidence="3 5" id="KW-0863">Zinc-finger</keyword>
<evidence type="ECO:0000256" key="6">
    <source>
        <dbReference type="SAM" id="MobiDB-lite"/>
    </source>
</evidence>
<protein>
    <submittedName>
        <fullName evidence="8">Zinc finger protein 808</fullName>
    </submittedName>
</protein>
<accession>A0AAE1LRG5</accession>
<feature type="compositionally biased region" description="Acidic residues" evidence="6">
    <location>
        <begin position="529"/>
        <end position="547"/>
    </location>
</feature>
<gene>
    <name evidence="8" type="ORF">KUF71_015937</name>
</gene>
<dbReference type="GO" id="GO:0000977">
    <property type="term" value="F:RNA polymerase II transcription regulatory region sequence-specific DNA binding"/>
    <property type="evidence" value="ECO:0007669"/>
    <property type="project" value="TreeGrafter"/>
</dbReference>
<sequence length="3298" mass="367180">MASPEEQVIANLDGNKVPLFLRKSQERLDTSHQTDNEFNGFSSEDIEISSSKALCSKFYVNHRERVSKEIEQRIFLRSGLSCVKCQLTFSSLTHIAKHNEFCGKFSVFVPGSLDYLTQNVEKLRENASDMLICPWCPVLCAHSVALRKHISKCKEANKKKNEKKVLPLLSCPECPVVYLSLLDLLYHLHCHYIGDIQCSRCSRLFSTTSSLVSHLNKCDMKKVFVCGDCQSLFRDSLALQHHLKSCESKTQCLKCAKVIGSRRLSMDHIIFHLSEEWAKSGFEMDDGTLYRLPRNHIKEPKADVLPKRKYRRRKRLKSNYWTHRKTLASKSSKIIRSKQKMQFSKNLRNASNSFVTNPLSHNSKEPPVLTKKRKLSKKDSKFHNGNTSEIIDSCIGLNGAEADSANENISCFGNEMYEIENDIGESECVVETESFPTELLPHSHVEDMDDKDPLDFETNSLFTPSLENNDGLSLTVVNVEGGAHLFNWDDENDSESVPVCNPEPNLDGKYFNISEVSRNCIASDKETFDEADENEDQDSGIEATEDGDSNKDKTDDPDNLLEPPTNKNISAGEVPSNAILPLQIEYKSTPEIVPVEEIGNSEVFVATEVTVPSEGGDSKPKKYSVVDEHSYCLPKGQVLPWFKIRTLHNKRLREEKKREMNLLKDGKLETSDPANLNVPKKFESQDTRKRIAKSSKIKVKGVQSMLTRKQMSKSGLKVSVKKALLSSQGTRVKKISHERTVFGEVCENLLLMAPESSSAIEHSNPSSVSENTKLSDVEKTGKSAFGEACESLLLMAPESSSAIEHPNPPLVSENTKLSDVEKTEKSAFAEACENLLLMPPESSSALEHPNPPLVSEHAKLSDVEKNKKGAFGEACENLLFTGPENLPVKEQSNSTFDHESCASSSVVKNIDNDSKEVFRETTEDSNVSPLEPGKDVSDKKTFSTGSVSSSIRITAETPVDICNIPTCKDLMRQNLEPVLDSNNVSNNIIVGEVNGLHSQKDNLKINSSPSLPEDLITLRQITGKDNSNGKVVNLPSLVPVIQNNTVIGYFMASFPPKKVKLNVASLKLFEKSIDQNSTDRVSEAKETCSRNTTSVDLNPGKQNCSDKILLPLHKAERLTDSVSQHCPTPIGAEVHSTKFYQAEKQIEELSSMLPPTEEGENLLHSAETSSAQEKSIFTTFLEKANEKRTLSEADERLRNYRRERSMLARGFKQIATSFPWKNSVTSETNPLEKKISSDADVSKSLLAKTTDDMTLNLLPSLSTATVTSDDGVFKTSLKKLSSELNVLYSKELEVLRLIPLNHKVKSTVKDMERILLKHKKILKNIPQSKLGDDFFKFQLKDFLADLLSILSCPDRDIFQEEEDVLTAGLRQLVSKCSDALINLNPEAPDSGPKCVPPTRSHPSPKCVPPTKSHPSPKCLPPTKSHFGPKCFPPTKSLMFIVDSDGSLQPHPNFQSSSLNESKHNLPFAAQPSGLPPHTASLTFDALTNEITGKENANICVPPIEGSIESGSDFHKTVEIETSVLSACFTKTEEVDSSKNRVEATQSENAAENVESCDIVISFTEDKKEEESTKSLVSVDFQQDQQCVKSLEFCAVKTPSSHENSKKSESKMILNEFDSFQAQHSVVDCGVTVSSDKGLKAEISQNTSSRADTDVLEVLQSVPNIEHYDVVLMSSSDEDTEYDFNFESCSSPATNLEEEVLEKHTFSVSGTSTGKDPAAHAVETINSQFETNVSVRAATSQNDGGATLSYTELTIPPVVANDSNDKTSLRESAFSKLKSTLKDGLDNREEESSEKIMHSSLQKVMDNSRKPNEGTEESCGLVLNTNCSLSSKQEELPERFKHSSVEEDKSSKHNKDTDEPYSFIVNTSTKQKRISVANDCMEVDKSPTDVTSRLVKVHLMGPNKLNSANILPKCAGNSTLKIKITEASVPTRCKVVSTPLKILRNVAALGKLEQKNMLKTRPENLKPTSSGNNALQLKLMETNPSQKKSINLNNSQSKMVKSSLGKGKDAVKHPTTAGGRRKWLSHFRVSSFLYRKTLPGLRNFRKRGMGREGLRRVTKTSYFTCKQCPLWFYTQRDLERLHVCSRLILEKKFNSDKFDRFFEGKLNKNALEESTKLKEPEDQNLNCVLQDTKLNEPEDQNLNCVLQDTKLNEPEDQNLNCVLQDTKLNDPEDQNLNSVLQDTKPEEQKTNADLPKCNLSQESLVLKESTDNNGLSPFETYVKMKKMRNFSCEKCPLVFKSFSTLHEHKSNFHTDGSMLECHICGKQFSRLQKLAVHCAKSHKISTKSENCKKSSQNASSDPSSESLQPKKKVPMNTSKTKTAETNQLKISPFKAKVKSYQCKICNRAFLGSGGLQSHINQSHSTLHKCSLCPRRFTYFERLKQHYLDLHPGSEPNLLQKAVSSVTESQTDTTQEGKENNQEAEGANLMALVDTCADPSLEMNVDSDVEAQAGQNRSKKRKKSKWRIVNDVTNEEIGPKKGIKAPKLSDERPLVISFSKIKKSHHKCNLCSESFKKHQSLVHHLSNYHQNGPFSCTVCHTEEKDALQFQLHFNKCTKKKVKGKSAVNHVTSPLGSDIPVTCSKADEKILNHCQEGANQTSNIPHNNKTDLSEDRCAETSGKTAFHEHGLSKQQVAEELEEHNRENDQSQSVAQVQVGGLDLVVENNNQQISAPECDLAMSDVKSEWKSNQAASSSNKEENSLIRKQPWVRKGGWKCQVCQKDFGTKGFLERHCIKSHGAPAKYNCPYCGKIFIGYRSLRIHHKTKHSKKKWLSVDKSQTDDLPLSSDHSKSVCSSETLEDHTVLKKCSICGKGFRRNIDLRRHKNRHRTAVTCPLCKLQFETKKALAYHHSQLHVQETFHRETLSSQPTTKFSDSSSSLGPSNSSDNHLERPSLYPSSSSQEVGEAAPHSEEVEHKSAPGKNSVVGIIEEFQCADCSLSYKKYSCLKRHRILMHSEPASHYCNICGKGFSYSHSLKNHVMTHSRGELNSKRSNRYGTRKSRSAYEGNLEVLDSSLERNAHQDSQHPMKEESFPSTGSAENHASFNASKEPCAEDTPISISEENGVDCLSPNDCIAKSNGQESLVPENKKKTDSTIVPHNSEFEEKKSCPNSGVISPHTMSVSDKNVPPAFLPWNGVIQNSFPPSNYLPSSHSISSYPTSSFTTNDNQWTSNLQNSEALNICYICGLCLPSWQGLQEHYCISHPNPNVFALPASFPSFPQDYPMYNSFGAYHEGPFPIHPAVPTDNGSSSSFHELTSHSVAHCSFCGLCFPNILALQEHYASHMASLSACSPAFQSTGLY</sequence>
<keyword evidence="9" id="KW-1185">Reference proteome</keyword>
<dbReference type="GO" id="GO:0008270">
    <property type="term" value="F:zinc ion binding"/>
    <property type="evidence" value="ECO:0007669"/>
    <property type="project" value="UniProtKB-KW"/>
</dbReference>
<feature type="compositionally biased region" description="Polar residues" evidence="6">
    <location>
        <begin position="352"/>
        <end position="361"/>
    </location>
</feature>
<feature type="region of interest" description="Disordered" evidence="6">
    <location>
        <begin position="352"/>
        <end position="382"/>
    </location>
</feature>
<evidence type="ECO:0000313" key="8">
    <source>
        <dbReference type="EMBL" id="KAK3927652.1"/>
    </source>
</evidence>
<feature type="compositionally biased region" description="Polar residues" evidence="6">
    <location>
        <begin position="2402"/>
        <end position="2412"/>
    </location>
</feature>
<feature type="compositionally biased region" description="Basic and acidic residues" evidence="6">
    <location>
        <begin position="932"/>
        <end position="941"/>
    </location>
</feature>
<dbReference type="PANTHER" id="PTHR24409">
    <property type="entry name" value="ZINC FINGER PROTEIN 142"/>
    <property type="match status" value="1"/>
</dbReference>
<evidence type="ECO:0000256" key="4">
    <source>
        <dbReference type="ARBA" id="ARBA00022833"/>
    </source>
</evidence>
<feature type="compositionally biased region" description="Basic and acidic residues" evidence="6">
    <location>
        <begin position="1831"/>
        <end position="1857"/>
    </location>
</feature>
<feature type="domain" description="C2H2-type" evidence="7">
    <location>
        <begin position="2959"/>
        <end position="2986"/>
    </location>
</feature>
<feature type="domain" description="C2H2-type" evidence="7">
    <location>
        <begin position="2713"/>
        <end position="2741"/>
    </location>
</feature>
<dbReference type="Gene3D" id="3.30.160.60">
    <property type="entry name" value="Classic Zinc Finger"/>
    <property type="match status" value="6"/>
</dbReference>
<evidence type="ECO:0000256" key="2">
    <source>
        <dbReference type="ARBA" id="ARBA00022737"/>
    </source>
</evidence>
<reference evidence="8" key="2">
    <citation type="journal article" date="2023" name="BMC Genomics">
        <title>Pest status, molecular evolution, and epigenetic factors derived from the genome assembly of Frankliniella fusca, a thysanopteran phytovirus vector.</title>
        <authorList>
            <person name="Catto M.A."/>
            <person name="Labadie P.E."/>
            <person name="Jacobson A.L."/>
            <person name="Kennedy G.G."/>
            <person name="Srinivasan R."/>
            <person name="Hunt B.G."/>
        </authorList>
    </citation>
    <scope>NUCLEOTIDE SEQUENCE</scope>
    <source>
        <strain evidence="8">PL_HMW_Pooled</strain>
    </source>
</reference>
<feature type="domain" description="C2H2-type" evidence="7">
    <location>
        <begin position="2504"/>
        <end position="2527"/>
    </location>
</feature>
<feature type="domain" description="C2H2-type" evidence="7">
    <location>
        <begin position="2930"/>
        <end position="2958"/>
    </location>
</feature>
<keyword evidence="1" id="KW-0479">Metal-binding</keyword>
<feature type="region of interest" description="Disordered" evidence="6">
    <location>
        <begin position="919"/>
        <end position="942"/>
    </location>
</feature>
<evidence type="ECO:0000256" key="5">
    <source>
        <dbReference type="PROSITE-ProRule" id="PRU00042"/>
    </source>
</evidence>
<feature type="compositionally biased region" description="Polar residues" evidence="6">
    <location>
        <begin position="2314"/>
        <end position="2324"/>
    </location>
</feature>
<dbReference type="PANTHER" id="PTHR24409:SF295">
    <property type="entry name" value="AZ2-RELATED"/>
    <property type="match status" value="1"/>
</dbReference>
<dbReference type="GO" id="GO:0005634">
    <property type="term" value="C:nucleus"/>
    <property type="evidence" value="ECO:0007669"/>
    <property type="project" value="TreeGrafter"/>
</dbReference>
<comment type="caution">
    <text evidence="8">The sequence shown here is derived from an EMBL/GenBank/DDBJ whole genome shotgun (WGS) entry which is preliminary data.</text>
</comment>
<dbReference type="PROSITE" id="PS00028">
    <property type="entry name" value="ZINC_FINGER_C2H2_1"/>
    <property type="match status" value="11"/>
</dbReference>
<name>A0AAE1LRG5_9NEOP</name>
<feature type="compositionally biased region" description="Basic residues" evidence="6">
    <location>
        <begin position="2990"/>
        <end position="3000"/>
    </location>
</feature>
<dbReference type="GO" id="GO:0000981">
    <property type="term" value="F:DNA-binding transcription factor activity, RNA polymerase II-specific"/>
    <property type="evidence" value="ECO:0007669"/>
    <property type="project" value="TreeGrafter"/>
</dbReference>
<feature type="domain" description="C2H2-type" evidence="7">
    <location>
        <begin position="2339"/>
        <end position="2367"/>
    </location>
</feature>
<keyword evidence="2" id="KW-0677">Repeat</keyword>
<feature type="region of interest" description="Disordered" evidence="6">
    <location>
        <begin position="2402"/>
        <end position="2422"/>
    </location>
</feature>
<evidence type="ECO:0000259" key="7">
    <source>
        <dbReference type="PROSITE" id="PS50157"/>
    </source>
</evidence>
<feature type="compositionally biased region" description="Basic and acidic residues" evidence="6">
    <location>
        <begin position="3017"/>
        <end position="3030"/>
    </location>
</feature>
<feature type="region of interest" description="Disordered" evidence="6">
    <location>
        <begin position="528"/>
        <end position="573"/>
    </location>
</feature>
<dbReference type="InterPro" id="IPR036236">
    <property type="entry name" value="Znf_C2H2_sf"/>
</dbReference>
<feature type="region of interest" description="Disordered" evidence="6">
    <location>
        <begin position="3017"/>
        <end position="3053"/>
    </location>
</feature>
<dbReference type="Proteomes" id="UP001219518">
    <property type="component" value="Unassembled WGS sequence"/>
</dbReference>
<dbReference type="PROSITE" id="PS50157">
    <property type="entry name" value="ZINC_FINGER_C2H2_2"/>
    <property type="match status" value="10"/>
</dbReference>
<feature type="region of interest" description="Disordered" evidence="6">
    <location>
        <begin position="2860"/>
        <end position="2918"/>
    </location>
</feature>
<dbReference type="InterPro" id="IPR013087">
    <property type="entry name" value="Znf_C2H2_type"/>
</dbReference>
<feature type="region of interest" description="Disordered" evidence="6">
    <location>
        <begin position="1829"/>
        <end position="1859"/>
    </location>
</feature>
<feature type="domain" description="C2H2-type" evidence="7">
    <location>
        <begin position="2258"/>
        <end position="2281"/>
    </location>
</feature>
<evidence type="ECO:0000256" key="3">
    <source>
        <dbReference type="ARBA" id="ARBA00022771"/>
    </source>
</evidence>
<proteinExistence type="predicted"/>
<evidence type="ECO:0000256" key="1">
    <source>
        <dbReference type="ARBA" id="ARBA00022723"/>
    </source>
</evidence>
<feature type="compositionally biased region" description="Basic and acidic residues" evidence="6">
    <location>
        <begin position="2907"/>
        <end position="2916"/>
    </location>
</feature>
<dbReference type="SUPFAM" id="SSF57667">
    <property type="entry name" value="beta-beta-alpha zinc fingers"/>
    <property type="match status" value="6"/>
</dbReference>
<organism evidence="8 9">
    <name type="scientific">Frankliniella fusca</name>
    <dbReference type="NCBI Taxonomy" id="407009"/>
    <lineage>
        <taxon>Eukaryota</taxon>
        <taxon>Metazoa</taxon>
        <taxon>Ecdysozoa</taxon>
        <taxon>Arthropoda</taxon>
        <taxon>Hexapoda</taxon>
        <taxon>Insecta</taxon>
        <taxon>Pterygota</taxon>
        <taxon>Neoptera</taxon>
        <taxon>Paraneoptera</taxon>
        <taxon>Thysanoptera</taxon>
        <taxon>Terebrantia</taxon>
        <taxon>Thripoidea</taxon>
        <taxon>Thripidae</taxon>
        <taxon>Frankliniella</taxon>
    </lineage>
</organism>
<feature type="region of interest" description="Disordered" evidence="6">
    <location>
        <begin position="2288"/>
        <end position="2324"/>
    </location>
</feature>
<feature type="domain" description="C2H2-type" evidence="7">
    <location>
        <begin position="2742"/>
        <end position="2770"/>
    </location>
</feature>
<feature type="region of interest" description="Disordered" evidence="6">
    <location>
        <begin position="2981"/>
        <end position="3002"/>
    </location>
</feature>
<feature type="compositionally biased region" description="Polar residues" evidence="6">
    <location>
        <begin position="3031"/>
        <end position="3045"/>
    </location>
</feature>
<dbReference type="Pfam" id="PF00096">
    <property type="entry name" value="zf-C2H2"/>
    <property type="match status" value="3"/>
</dbReference>
<keyword evidence="4" id="KW-0862">Zinc</keyword>
<feature type="domain" description="C2H2-type" evidence="7">
    <location>
        <begin position="2366"/>
        <end position="2394"/>
    </location>
</feature>
<feature type="compositionally biased region" description="Polar residues" evidence="6">
    <location>
        <begin position="2292"/>
        <end position="2306"/>
    </location>
</feature>
<dbReference type="EMBL" id="JAHWGI010001300">
    <property type="protein sequence ID" value="KAK3927652.1"/>
    <property type="molecule type" value="Genomic_DNA"/>
</dbReference>
<evidence type="ECO:0000313" key="9">
    <source>
        <dbReference type="Proteomes" id="UP001219518"/>
    </source>
</evidence>
<feature type="domain" description="C2H2-type" evidence="7">
    <location>
        <begin position="2229"/>
        <end position="2257"/>
    </location>
</feature>
<feature type="domain" description="C2H2-type" evidence="7">
    <location>
        <begin position="2804"/>
        <end position="2826"/>
    </location>
</feature>
<reference evidence="8" key="1">
    <citation type="submission" date="2021-07" db="EMBL/GenBank/DDBJ databases">
        <authorList>
            <person name="Catto M.A."/>
            <person name="Jacobson A."/>
            <person name="Kennedy G."/>
            <person name="Labadie P."/>
            <person name="Hunt B.G."/>
            <person name="Srinivasan R."/>
        </authorList>
    </citation>
    <scope>NUCLEOTIDE SEQUENCE</scope>
    <source>
        <strain evidence="8">PL_HMW_Pooled</strain>
        <tissue evidence="8">Head</tissue>
    </source>
</reference>
<dbReference type="SMART" id="SM00355">
    <property type="entry name" value="ZnF_C2H2"/>
    <property type="match status" value="20"/>
</dbReference>